<keyword evidence="2" id="KW-1185">Reference proteome</keyword>
<dbReference type="Proteomes" id="UP000024635">
    <property type="component" value="Unassembled WGS sequence"/>
</dbReference>
<gene>
    <name evidence="1" type="primary">Acey_s0181.g868</name>
    <name evidence="1" type="ORF">Y032_0181g868</name>
</gene>
<proteinExistence type="predicted"/>
<accession>A0A016ST80</accession>
<reference evidence="2" key="1">
    <citation type="journal article" date="2015" name="Nat. Genet.">
        <title>The genome and transcriptome of the zoonotic hookworm Ancylostoma ceylanicum identify infection-specific gene families.</title>
        <authorList>
            <person name="Schwarz E.M."/>
            <person name="Hu Y."/>
            <person name="Antoshechkin I."/>
            <person name="Miller M.M."/>
            <person name="Sternberg P.W."/>
            <person name="Aroian R.V."/>
        </authorList>
    </citation>
    <scope>NUCLEOTIDE SEQUENCE</scope>
    <source>
        <strain evidence="2">HY135</strain>
    </source>
</reference>
<dbReference type="EMBL" id="JARK01001517">
    <property type="protein sequence ID" value="EYB93547.1"/>
    <property type="molecule type" value="Genomic_DNA"/>
</dbReference>
<name>A0A016ST80_9BILA</name>
<protein>
    <submittedName>
        <fullName evidence="1">Uncharacterized protein</fullName>
    </submittedName>
</protein>
<comment type="caution">
    <text evidence="1">The sequence shown here is derived from an EMBL/GenBank/DDBJ whole genome shotgun (WGS) entry which is preliminary data.</text>
</comment>
<dbReference type="AlphaFoldDB" id="A0A016ST80"/>
<evidence type="ECO:0000313" key="1">
    <source>
        <dbReference type="EMBL" id="EYB93547.1"/>
    </source>
</evidence>
<evidence type="ECO:0000313" key="2">
    <source>
        <dbReference type="Proteomes" id="UP000024635"/>
    </source>
</evidence>
<sequence>MNGDSSVFYLHRRYEADYSSQSGTNGMKSLVIDKHSFLLFIEGFRTEIMNASNVLLAVSVSWARTMHFTFQVFSTM</sequence>
<organism evidence="1 2">
    <name type="scientific">Ancylostoma ceylanicum</name>
    <dbReference type="NCBI Taxonomy" id="53326"/>
    <lineage>
        <taxon>Eukaryota</taxon>
        <taxon>Metazoa</taxon>
        <taxon>Ecdysozoa</taxon>
        <taxon>Nematoda</taxon>
        <taxon>Chromadorea</taxon>
        <taxon>Rhabditida</taxon>
        <taxon>Rhabditina</taxon>
        <taxon>Rhabditomorpha</taxon>
        <taxon>Strongyloidea</taxon>
        <taxon>Ancylostomatidae</taxon>
        <taxon>Ancylostomatinae</taxon>
        <taxon>Ancylostoma</taxon>
    </lineage>
</organism>